<evidence type="ECO:0000256" key="2">
    <source>
        <dbReference type="ARBA" id="ARBA00022737"/>
    </source>
</evidence>
<dbReference type="Gene3D" id="2.160.20.80">
    <property type="entry name" value="E3 ubiquitin-protein ligase SopA"/>
    <property type="match status" value="1"/>
</dbReference>
<reference evidence="5" key="1">
    <citation type="submission" date="2021-09" db="EMBL/GenBank/DDBJ databases">
        <authorList>
            <consortium name="AG Swart"/>
            <person name="Singh M."/>
            <person name="Singh A."/>
            <person name="Seah K."/>
            <person name="Emmerich C."/>
        </authorList>
    </citation>
    <scope>NUCLEOTIDE SEQUENCE</scope>
    <source>
        <strain evidence="5">ATCC30299</strain>
    </source>
</reference>
<dbReference type="InterPro" id="IPR001680">
    <property type="entry name" value="WD40_rpt"/>
</dbReference>
<dbReference type="SMART" id="SM00320">
    <property type="entry name" value="WD40"/>
    <property type="match status" value="7"/>
</dbReference>
<feature type="repeat" description="WD" evidence="3">
    <location>
        <begin position="579"/>
        <end position="608"/>
    </location>
</feature>
<evidence type="ECO:0000256" key="1">
    <source>
        <dbReference type="ARBA" id="ARBA00022574"/>
    </source>
</evidence>
<dbReference type="SUPFAM" id="SSF141571">
    <property type="entry name" value="Pentapeptide repeat-like"/>
    <property type="match status" value="1"/>
</dbReference>
<dbReference type="AlphaFoldDB" id="A0AAU9K591"/>
<dbReference type="PROSITE" id="PS50082">
    <property type="entry name" value="WD_REPEATS_2"/>
    <property type="match status" value="2"/>
</dbReference>
<gene>
    <name evidence="5" type="ORF">BSTOLATCC_MIC57903</name>
</gene>
<feature type="domain" description="Anaphase-promoting complex subunit 4-like WD40" evidence="4">
    <location>
        <begin position="414"/>
        <end position="499"/>
    </location>
</feature>
<dbReference type="Pfam" id="PF00400">
    <property type="entry name" value="WD40"/>
    <property type="match status" value="2"/>
</dbReference>
<name>A0AAU9K591_9CILI</name>
<dbReference type="PANTHER" id="PTHR19848:SF8">
    <property type="entry name" value="F-BOX AND WD REPEAT DOMAIN CONTAINING 7"/>
    <property type="match status" value="1"/>
</dbReference>
<organism evidence="5 6">
    <name type="scientific">Blepharisma stoltei</name>
    <dbReference type="NCBI Taxonomy" id="1481888"/>
    <lineage>
        <taxon>Eukaryota</taxon>
        <taxon>Sar</taxon>
        <taxon>Alveolata</taxon>
        <taxon>Ciliophora</taxon>
        <taxon>Postciliodesmatophora</taxon>
        <taxon>Heterotrichea</taxon>
        <taxon>Heterotrichida</taxon>
        <taxon>Blepharismidae</taxon>
        <taxon>Blepharisma</taxon>
    </lineage>
</organism>
<dbReference type="InterPro" id="IPR011047">
    <property type="entry name" value="Quinoprotein_ADH-like_sf"/>
</dbReference>
<accession>A0AAU9K591</accession>
<sequence>MKCNLICQAQINLILAKKIIKNFCKSRSLKALEKSYLNKICLNSLLQVTSYIIDLLTEDIKETLYNIVLSSRTSNFISLAASNAITILNKARFSFANKDLSRIKIPYADLSYGFITGTNFSSSNLHRVKLLKSQIYDTNFKNCDMAKADFGEKLLIAGLKANVKILAISPCGNFLAISFDCETIILYNAKTYWEIGPFIGEISPIESLSFSCNGSYLLSINRSRMIVDLWDTCSKLQISHFANSCSFSSFSPCNRYLSMVWASSDSREAIIKIYSINSKQVLNKIKGFSLSVLAFYSVTGNNLLVLEKNSLSKWDLSANKNTSQIACPYSDPVTISSDHEYIACIHTEDKISIYNTEIMEAIWTFSRKCSHSVFSPSGRYLAIEVQDYGIEILDLSIKETKYAILKNKNKLPVFSPHGKYIILGTNDKKLKSFKTTRNPEFKKKPITQKGISMISFSQDSQYFAVGTNEGFIIIFSTENQNIIKEFEAHYSGVSCICWSGNFLAVTGNDPWIKIWNIYDNFFLKIIETDYTSQSIEFSPDGKKIITWGQWGFVIIREIDTNKIIAQWSVSYNSVSICHWSPCGNYILACFSDSSIKIWRIDNQELLTEPIKHYQYYHSISISHCWNFLTTFHWDTNLKIWYLGGMKQNQVKLLKEFDPEDWIGIIEWAPSGKRIVWGEGNGKIVVWNFQKQKLVRSIAAHKGSVNILVFSANERFLISESQNIIKLWNSDMFRITE</sequence>
<dbReference type="Pfam" id="PF12894">
    <property type="entry name" value="ANAPC4_WD40"/>
    <property type="match status" value="1"/>
</dbReference>
<evidence type="ECO:0000256" key="3">
    <source>
        <dbReference type="PROSITE-ProRule" id="PRU00221"/>
    </source>
</evidence>
<dbReference type="SUPFAM" id="SSF50978">
    <property type="entry name" value="WD40 repeat-like"/>
    <property type="match status" value="1"/>
</dbReference>
<comment type="caution">
    <text evidence="5">The sequence shown here is derived from an EMBL/GenBank/DDBJ whole genome shotgun (WGS) entry which is preliminary data.</text>
</comment>
<keyword evidence="1 3" id="KW-0853">WD repeat</keyword>
<dbReference type="Gene3D" id="2.130.10.10">
    <property type="entry name" value="YVTN repeat-like/Quinoprotein amine dehydrogenase"/>
    <property type="match status" value="4"/>
</dbReference>
<dbReference type="InterPro" id="IPR024977">
    <property type="entry name" value="Apc4-like_WD40_dom"/>
</dbReference>
<proteinExistence type="predicted"/>
<feature type="repeat" description="WD" evidence="3">
    <location>
        <begin position="486"/>
        <end position="517"/>
    </location>
</feature>
<dbReference type="InterPro" id="IPR015943">
    <property type="entry name" value="WD40/YVTN_repeat-like_dom_sf"/>
</dbReference>
<evidence type="ECO:0000313" key="5">
    <source>
        <dbReference type="EMBL" id="CAG9333083.1"/>
    </source>
</evidence>
<dbReference type="InterPro" id="IPR036322">
    <property type="entry name" value="WD40_repeat_dom_sf"/>
</dbReference>
<evidence type="ECO:0000313" key="6">
    <source>
        <dbReference type="Proteomes" id="UP001162131"/>
    </source>
</evidence>
<dbReference type="Proteomes" id="UP001162131">
    <property type="component" value="Unassembled WGS sequence"/>
</dbReference>
<keyword evidence="6" id="KW-1185">Reference proteome</keyword>
<dbReference type="EMBL" id="CAJZBQ010000056">
    <property type="protein sequence ID" value="CAG9333083.1"/>
    <property type="molecule type" value="Genomic_DNA"/>
</dbReference>
<keyword evidence="2" id="KW-0677">Repeat</keyword>
<protein>
    <recommendedName>
        <fullName evidence="4">Anaphase-promoting complex subunit 4-like WD40 domain-containing protein</fullName>
    </recommendedName>
</protein>
<dbReference type="PANTHER" id="PTHR19848">
    <property type="entry name" value="WD40 REPEAT PROTEIN"/>
    <property type="match status" value="1"/>
</dbReference>
<evidence type="ECO:0000259" key="4">
    <source>
        <dbReference type="Pfam" id="PF12894"/>
    </source>
</evidence>
<dbReference type="SUPFAM" id="SSF50998">
    <property type="entry name" value="Quinoprotein alcohol dehydrogenase-like"/>
    <property type="match status" value="1"/>
</dbReference>